<comment type="caution">
    <text evidence="1">The sequence shown here is derived from an EMBL/GenBank/DDBJ whole genome shotgun (WGS) entry which is preliminary data.</text>
</comment>
<dbReference type="InterPro" id="IPR050951">
    <property type="entry name" value="Retrovirus_Pol_polyprotein"/>
</dbReference>
<evidence type="ECO:0000313" key="1">
    <source>
        <dbReference type="EMBL" id="KAK6736904.1"/>
    </source>
</evidence>
<keyword evidence="2" id="KW-1185">Reference proteome</keyword>
<dbReference type="Gene3D" id="3.30.70.270">
    <property type="match status" value="1"/>
</dbReference>
<proteinExistence type="predicted"/>
<dbReference type="Proteomes" id="UP001303046">
    <property type="component" value="Unassembled WGS sequence"/>
</dbReference>
<dbReference type="InterPro" id="IPR043128">
    <property type="entry name" value="Rev_trsase/Diguanyl_cyclase"/>
</dbReference>
<organism evidence="1 2">
    <name type="scientific">Necator americanus</name>
    <name type="common">Human hookworm</name>
    <dbReference type="NCBI Taxonomy" id="51031"/>
    <lineage>
        <taxon>Eukaryota</taxon>
        <taxon>Metazoa</taxon>
        <taxon>Ecdysozoa</taxon>
        <taxon>Nematoda</taxon>
        <taxon>Chromadorea</taxon>
        <taxon>Rhabditida</taxon>
        <taxon>Rhabditina</taxon>
        <taxon>Rhabditomorpha</taxon>
        <taxon>Strongyloidea</taxon>
        <taxon>Ancylostomatidae</taxon>
        <taxon>Bunostominae</taxon>
        <taxon>Necator</taxon>
    </lineage>
</organism>
<accession>A0ABR1CFI8</accession>
<dbReference type="EMBL" id="JAVFWL010000002">
    <property type="protein sequence ID" value="KAK6736904.1"/>
    <property type="molecule type" value="Genomic_DNA"/>
</dbReference>
<dbReference type="PANTHER" id="PTHR37984">
    <property type="entry name" value="PROTEIN CBG26694"/>
    <property type="match status" value="1"/>
</dbReference>
<dbReference type="PANTHER" id="PTHR37984:SF5">
    <property type="entry name" value="PROTEIN NYNRIN-LIKE"/>
    <property type="match status" value="1"/>
</dbReference>
<sequence>MLHWHLLPTAEDIFARHSRKTIFSYIVFASAYLQFEDDDDVKKLLAINTNRGPYKCNQQPFGSAPGSFQQIVESKISGPNTFKRIAEHK</sequence>
<evidence type="ECO:0000313" key="2">
    <source>
        <dbReference type="Proteomes" id="UP001303046"/>
    </source>
</evidence>
<reference evidence="1 2" key="1">
    <citation type="submission" date="2023-08" db="EMBL/GenBank/DDBJ databases">
        <title>A Necator americanus chromosomal reference genome.</title>
        <authorList>
            <person name="Ilik V."/>
            <person name="Petrzelkova K.J."/>
            <person name="Pardy F."/>
            <person name="Fuh T."/>
            <person name="Niatou-Singa F.S."/>
            <person name="Gouil Q."/>
            <person name="Baker L."/>
            <person name="Ritchie M.E."/>
            <person name="Jex A.R."/>
            <person name="Gazzola D."/>
            <person name="Li H."/>
            <person name="Toshio Fujiwara R."/>
            <person name="Zhan B."/>
            <person name="Aroian R.V."/>
            <person name="Pafco B."/>
            <person name="Schwarz E.M."/>
        </authorList>
    </citation>
    <scope>NUCLEOTIDE SEQUENCE [LARGE SCALE GENOMIC DNA]</scope>
    <source>
        <strain evidence="1 2">Aroian</strain>
        <tissue evidence="1">Whole animal</tissue>
    </source>
</reference>
<protein>
    <submittedName>
        <fullName evidence="1">Uncharacterized protein</fullName>
    </submittedName>
</protein>
<name>A0ABR1CFI8_NECAM</name>
<dbReference type="Gene3D" id="3.10.10.10">
    <property type="entry name" value="HIV Type 1 Reverse Transcriptase, subunit A, domain 1"/>
    <property type="match status" value="1"/>
</dbReference>
<gene>
    <name evidence="1" type="primary">Necator_chrII.g7331</name>
    <name evidence="1" type="ORF">RB195_019538</name>
</gene>